<evidence type="ECO:0000256" key="1">
    <source>
        <dbReference type="SAM" id="SignalP"/>
    </source>
</evidence>
<dbReference type="STRING" id="53326.A0A016ULX5"/>
<protein>
    <submittedName>
        <fullName evidence="2">Uncharacterized protein</fullName>
    </submittedName>
</protein>
<accession>A0A016ULX5</accession>
<comment type="caution">
    <text evidence="2">The sequence shown here is derived from an EMBL/GenBank/DDBJ whole genome shotgun (WGS) entry which is preliminary data.</text>
</comment>
<keyword evidence="1" id="KW-0732">Signal</keyword>
<evidence type="ECO:0000313" key="2">
    <source>
        <dbReference type="EMBL" id="EYC16180.1"/>
    </source>
</evidence>
<keyword evidence="3" id="KW-1185">Reference proteome</keyword>
<name>A0A016ULX5_9BILA</name>
<dbReference type="EMBL" id="JARK01001370">
    <property type="protein sequence ID" value="EYC16180.1"/>
    <property type="molecule type" value="Genomic_DNA"/>
</dbReference>
<gene>
    <name evidence="2" type="primary">Acey_s0034.g2843</name>
    <name evidence="2" type="ORF">Y032_0034g2843</name>
</gene>
<reference evidence="3" key="1">
    <citation type="journal article" date="2015" name="Nat. Genet.">
        <title>The genome and transcriptome of the zoonotic hookworm Ancylostoma ceylanicum identify infection-specific gene families.</title>
        <authorList>
            <person name="Schwarz E.M."/>
            <person name="Hu Y."/>
            <person name="Antoshechkin I."/>
            <person name="Miller M.M."/>
            <person name="Sternberg P.W."/>
            <person name="Aroian R.V."/>
        </authorList>
    </citation>
    <scope>NUCLEOTIDE SEQUENCE</scope>
    <source>
        <strain evidence="3">HY135</strain>
    </source>
</reference>
<dbReference type="AlphaFoldDB" id="A0A016ULX5"/>
<sequence length="98" mass="11397">MFDCLRVFALLLAKFGKGGVTNGTRQERKMAEAFERVLLEAAYYEMTIEDEEDLEDDNDEKMDFDRDIDCENMETRCSPSNAPFIEFVDKPISIEHVF</sequence>
<feature type="chain" id="PRO_5001492497" evidence="1">
    <location>
        <begin position="19"/>
        <end position="98"/>
    </location>
</feature>
<feature type="signal peptide" evidence="1">
    <location>
        <begin position="1"/>
        <end position="18"/>
    </location>
</feature>
<evidence type="ECO:0000313" key="3">
    <source>
        <dbReference type="Proteomes" id="UP000024635"/>
    </source>
</evidence>
<proteinExistence type="predicted"/>
<organism evidence="2 3">
    <name type="scientific">Ancylostoma ceylanicum</name>
    <dbReference type="NCBI Taxonomy" id="53326"/>
    <lineage>
        <taxon>Eukaryota</taxon>
        <taxon>Metazoa</taxon>
        <taxon>Ecdysozoa</taxon>
        <taxon>Nematoda</taxon>
        <taxon>Chromadorea</taxon>
        <taxon>Rhabditida</taxon>
        <taxon>Rhabditina</taxon>
        <taxon>Rhabditomorpha</taxon>
        <taxon>Strongyloidea</taxon>
        <taxon>Ancylostomatidae</taxon>
        <taxon>Ancylostomatinae</taxon>
        <taxon>Ancylostoma</taxon>
    </lineage>
</organism>
<dbReference type="Proteomes" id="UP000024635">
    <property type="component" value="Unassembled WGS sequence"/>
</dbReference>